<dbReference type="SMR" id="A0A0N9E752"/>
<keyword evidence="10" id="KW-1160">Virus entry into host cell</keyword>
<evidence type="ECO:0000313" key="13">
    <source>
        <dbReference type="EMBL" id="QNN30778.1"/>
    </source>
</evidence>
<dbReference type="GO" id="GO:0046718">
    <property type="term" value="P:symbiont entry into host cell"/>
    <property type="evidence" value="ECO:0007669"/>
    <property type="project" value="UniProtKB-KW"/>
</dbReference>
<keyword evidence="8" id="KW-0946">Virion</keyword>
<dbReference type="Proteomes" id="UP000516061">
    <property type="component" value="Segment"/>
</dbReference>
<dbReference type="EMBL" id="KR135164">
    <property type="protein sequence ID" value="ALF39451.1"/>
    <property type="molecule type" value="Genomic_DNA"/>
</dbReference>
<keyword evidence="4" id="KW-0167">Capsid protein</keyword>
<evidence type="ECO:0000256" key="10">
    <source>
        <dbReference type="ARBA" id="ARBA00023296"/>
    </source>
</evidence>
<dbReference type="Proteomes" id="UP000138880">
    <property type="component" value="Segment"/>
</dbReference>
<evidence type="ECO:0000313" key="12">
    <source>
        <dbReference type="EMBL" id="ALF39451.1"/>
    </source>
</evidence>
<reference evidence="12 14" key="1">
    <citation type="submission" date="2015-04" db="EMBL/GenBank/DDBJ databases">
        <title>Emerging duck adenovirus 2 in Guangdong,China,2014.</title>
        <authorList>
            <person name="Zhang X."/>
            <person name="Zhou Z."/>
            <person name="Xie Q."/>
        </authorList>
    </citation>
    <scope>NUCLEOTIDE SEQUENCE [LARGE SCALE GENOMIC DNA]</scope>
    <source>
        <strain evidence="12">CH-GD-12-2014</strain>
    </source>
</reference>
<dbReference type="InterPro" id="IPR009013">
    <property type="entry name" value="Attachment_protein_shaft_sf"/>
</dbReference>
<evidence type="ECO:0000313" key="14">
    <source>
        <dbReference type="Proteomes" id="UP000138880"/>
    </source>
</evidence>
<evidence type="ECO:0000313" key="15">
    <source>
        <dbReference type="Proteomes" id="UP000516061"/>
    </source>
</evidence>
<reference evidence="13 15" key="2">
    <citation type="submission" date="2020-07" db="EMBL/GenBank/DDBJ databases">
        <authorList>
            <person name="Huang X."/>
        </authorList>
    </citation>
    <scope>NUCLEOTIDE SEQUENCE [LARGE SCALE GENOMIC DNA]</scope>
    <source>
        <strain evidence="13">HF-AH-2020</strain>
    </source>
</reference>
<dbReference type="SUPFAM" id="SSF51225">
    <property type="entry name" value="Fibre shaft of virus attachment proteins"/>
    <property type="match status" value="1"/>
</dbReference>
<comment type="similarity">
    <text evidence="3">Belongs to the adenoviridae fiber family.</text>
</comment>
<keyword evidence="6" id="KW-0945">Host-virus interaction</keyword>
<evidence type="ECO:0000256" key="9">
    <source>
        <dbReference type="ARBA" id="ARBA00022921"/>
    </source>
</evidence>
<evidence type="ECO:0000256" key="1">
    <source>
        <dbReference type="ARBA" id="ARBA00004147"/>
    </source>
</evidence>
<evidence type="ECO:0000256" key="5">
    <source>
        <dbReference type="ARBA" id="ARBA00022562"/>
    </source>
</evidence>
<evidence type="ECO:0000256" key="6">
    <source>
        <dbReference type="ARBA" id="ARBA00022581"/>
    </source>
</evidence>
<evidence type="ECO:0000256" key="4">
    <source>
        <dbReference type="ARBA" id="ARBA00022561"/>
    </source>
</evidence>
<evidence type="ECO:0000259" key="11">
    <source>
        <dbReference type="Pfam" id="PF06536"/>
    </source>
</evidence>
<keyword evidence="5" id="KW-1048">Host nucleus</keyword>
<evidence type="ECO:0000256" key="3">
    <source>
        <dbReference type="ARBA" id="ARBA00006685"/>
    </source>
</evidence>
<dbReference type="InterPro" id="IPR010537">
    <property type="entry name" value="Avian_adenovirus_fibre_N"/>
</dbReference>
<dbReference type="GO" id="GO:0042025">
    <property type="term" value="C:host cell nucleus"/>
    <property type="evidence" value="ECO:0007669"/>
    <property type="project" value="UniProtKB-SubCell"/>
</dbReference>
<dbReference type="InterPro" id="IPR038486">
    <property type="entry name" value="Fiber_prot_C_sf"/>
</dbReference>
<evidence type="ECO:0000256" key="7">
    <source>
        <dbReference type="ARBA" id="ARBA00022804"/>
    </source>
</evidence>
<protein>
    <submittedName>
        <fullName evidence="13">Fiber 2</fullName>
    </submittedName>
    <submittedName>
        <fullName evidence="12">Fiber2</fullName>
    </submittedName>
</protein>
<feature type="domain" description="Avian adenovirus fibre N-terminal" evidence="11">
    <location>
        <begin position="60"/>
        <end position="110"/>
    </location>
</feature>
<name>A0A0N9E752_9ADEN</name>
<proteinExistence type="inferred from homology"/>
<dbReference type="GO" id="GO:0019062">
    <property type="term" value="P:virion attachment to host cell"/>
    <property type="evidence" value="ECO:0007669"/>
    <property type="project" value="UniProtKB-KW"/>
</dbReference>
<feature type="domain" description="Avian adenovirus fibre N-terminal" evidence="11">
    <location>
        <begin position="127"/>
        <end position="182"/>
    </location>
</feature>
<keyword evidence="9" id="KW-0426">Late protein</keyword>
<sequence length="480" mass="51375">MKRTNRSDNGEGFTKRAKIQASASATIDLTYPFWEQASSANPINPPFVTGPLYDDNGYLNVRTSDPIRTVGNSLSLLYDDSLAVTSGKLGVKIDPNGPLDESPAGLSLALGDGLEEDEFTGLSVKPDPRGPIEVSDEGVGIAYDTETMSITSMQPNSQMTLGVRLNPDGALHSNNGLDVKIDDDALIVSDEGLTVLVSESGPLTIDPGKGLDIDIDQSLSVRTNPQGEKELGINIIPTSCITLDNGGLDLKVDPGSLAVTDNTLHLTSSYSTYVFTSGSDTLQKTQAQVCCGAGSVTFPCAYYAKIVCSNNVSSGYITLKVSAEDASHAVDQRFATIQPVFTFWLCRDIGNENTVNFSHCTNNSYKPEETAVVKACITPAYKNFDVSNVSEHDFILYNYSGVNTSGVPIGTGNLKNVYDYVSRFSIAQVSGSPTSPQLTFTIELNKIDQSSYYLYKQGTTGDITIGPIPFSYVSNPSNVN</sequence>
<accession>A0A0N9E752</accession>
<keyword evidence="7" id="KW-1161">Viral attachment to host cell</keyword>
<dbReference type="Pfam" id="PF06536">
    <property type="entry name" value="Av_adeno_fibre"/>
    <property type="match status" value="2"/>
</dbReference>
<evidence type="ECO:0000256" key="2">
    <source>
        <dbReference type="ARBA" id="ARBA00004328"/>
    </source>
</evidence>
<evidence type="ECO:0000256" key="8">
    <source>
        <dbReference type="ARBA" id="ARBA00022844"/>
    </source>
</evidence>
<organism evidence="12 14">
    <name type="scientific">Duck adenovirus 2</name>
    <dbReference type="NCBI Taxonomy" id="1520006"/>
    <lineage>
        <taxon>Viruses</taxon>
        <taxon>Varidnaviria</taxon>
        <taxon>Bamfordvirae</taxon>
        <taxon>Preplasmiviricota</taxon>
        <taxon>Polisuviricotina</taxon>
        <taxon>Pharingeaviricetes</taxon>
        <taxon>Rowavirales</taxon>
        <taxon>Adenoviridae</taxon>
        <taxon>Aviadenovirus</taxon>
        <taxon>Aviadenovirus anatis</taxon>
        <taxon>Duck aviadenovirus B</taxon>
    </lineage>
</organism>
<dbReference type="Gene3D" id="2.60.90.30">
    <property type="entry name" value="Fiber protein 1, C-terminal domain"/>
    <property type="match status" value="1"/>
</dbReference>
<comment type="subcellular location">
    <subcellularLocation>
        <location evidence="1">Host nucleus</location>
    </subcellularLocation>
    <subcellularLocation>
        <location evidence="2">Virion</location>
    </subcellularLocation>
</comment>
<dbReference type="EMBL" id="MT792736">
    <property type="protein sequence ID" value="QNN30778.1"/>
    <property type="molecule type" value="Genomic_DNA"/>
</dbReference>
<dbReference type="GO" id="GO:0019028">
    <property type="term" value="C:viral capsid"/>
    <property type="evidence" value="ECO:0007669"/>
    <property type="project" value="UniProtKB-KW"/>
</dbReference>